<dbReference type="Proteomes" id="UP000596661">
    <property type="component" value="Chromosome 5"/>
</dbReference>
<sequence>MMFKETALEAKEAAGADVRLDQASPEALKEGTMQKVRLKTRWVTLFQCVGLGVKGRGGNVLGGRSVEFLLFKLPSRDITILLSFGLGHRCLWLPTHHQAPTLSAFVRTRLSLLAKVVQAQRPRLCQEIYLRSSPMGLIMPAQYSNPCPNSQEKIKRAFEVIEEWDDALTQLAKAVKEREKAMHRLKSAYKSKRKLESQGDDGSVSRIDLLHVFIVCSPFLRFEYSEEYMYFFAYASTGANRRLRSKFSANASSFLASSNFRTQWEFIYISMESTASHPPLPQWRTSLPALPVGRAPSKSIPHTEKGQGLVKLVSCQEPIFGRNCKLKDKNRWSNSLPWQNRIRGLRIPWQSWRKGRISVKSCNAAIPIMIQREEFEGREAQEEAVRSEQKSKAGQVPSKEESSQKERWTSSRELSRAR</sequence>
<evidence type="ECO:0000256" key="1">
    <source>
        <dbReference type="SAM" id="MobiDB-lite"/>
    </source>
</evidence>
<feature type="compositionally biased region" description="Basic and acidic residues" evidence="1">
    <location>
        <begin position="377"/>
        <end position="391"/>
    </location>
</feature>
<reference evidence="2" key="1">
    <citation type="submission" date="2018-11" db="EMBL/GenBank/DDBJ databases">
        <authorList>
            <person name="Grassa J C."/>
        </authorList>
    </citation>
    <scope>NUCLEOTIDE SEQUENCE [LARGE SCALE GENOMIC DNA]</scope>
</reference>
<dbReference type="EMBL" id="UZAU01000504">
    <property type="status" value="NOT_ANNOTATED_CDS"/>
    <property type="molecule type" value="Genomic_DNA"/>
</dbReference>
<proteinExistence type="predicted"/>
<accession>A0A803PKF1</accession>
<dbReference type="AlphaFoldDB" id="A0A803PKF1"/>
<organism evidence="2 3">
    <name type="scientific">Cannabis sativa</name>
    <name type="common">Hemp</name>
    <name type="synonym">Marijuana</name>
    <dbReference type="NCBI Taxonomy" id="3483"/>
    <lineage>
        <taxon>Eukaryota</taxon>
        <taxon>Viridiplantae</taxon>
        <taxon>Streptophyta</taxon>
        <taxon>Embryophyta</taxon>
        <taxon>Tracheophyta</taxon>
        <taxon>Spermatophyta</taxon>
        <taxon>Magnoliopsida</taxon>
        <taxon>eudicotyledons</taxon>
        <taxon>Gunneridae</taxon>
        <taxon>Pentapetalae</taxon>
        <taxon>rosids</taxon>
        <taxon>fabids</taxon>
        <taxon>Rosales</taxon>
        <taxon>Cannabaceae</taxon>
        <taxon>Cannabis</taxon>
    </lineage>
</organism>
<feature type="region of interest" description="Disordered" evidence="1">
    <location>
        <begin position="377"/>
        <end position="418"/>
    </location>
</feature>
<reference evidence="2" key="2">
    <citation type="submission" date="2021-03" db="UniProtKB">
        <authorList>
            <consortium name="EnsemblPlants"/>
        </authorList>
    </citation>
    <scope>IDENTIFICATION</scope>
</reference>
<name>A0A803PKF1_CANSA</name>
<keyword evidence="3" id="KW-1185">Reference proteome</keyword>
<dbReference type="EnsemblPlants" id="evm.model.05.1204">
    <property type="protein sequence ID" value="cds.evm.model.05.1204"/>
    <property type="gene ID" value="evm.TU.05.1204"/>
</dbReference>
<evidence type="ECO:0000313" key="2">
    <source>
        <dbReference type="EnsemblPlants" id="cds.evm.model.05.1204"/>
    </source>
</evidence>
<dbReference type="Gramene" id="evm.model.05.1204">
    <property type="protein sequence ID" value="cds.evm.model.05.1204"/>
    <property type="gene ID" value="evm.TU.05.1204"/>
</dbReference>
<evidence type="ECO:0000313" key="3">
    <source>
        <dbReference type="Proteomes" id="UP000596661"/>
    </source>
</evidence>
<feature type="compositionally biased region" description="Basic and acidic residues" evidence="1">
    <location>
        <begin position="398"/>
        <end position="418"/>
    </location>
</feature>
<protein>
    <submittedName>
        <fullName evidence="2">Uncharacterized protein</fullName>
    </submittedName>
</protein>